<feature type="domain" description="SGNH hydrolase-type esterase" evidence="3">
    <location>
        <begin position="533"/>
        <end position="722"/>
    </location>
</feature>
<keyword evidence="5" id="KW-1185">Reference proteome</keyword>
<name>A0ABY7W090_9BACT</name>
<dbReference type="Pfam" id="PF03629">
    <property type="entry name" value="SASA"/>
    <property type="match status" value="1"/>
</dbReference>
<evidence type="ECO:0000259" key="2">
    <source>
        <dbReference type="Pfam" id="PF03629"/>
    </source>
</evidence>
<dbReference type="PANTHER" id="PTHR22901:SF0">
    <property type="entry name" value="SIALATE O-ACETYLESTERASE"/>
    <property type="match status" value="1"/>
</dbReference>
<dbReference type="InterPro" id="IPR039329">
    <property type="entry name" value="SIAE"/>
</dbReference>
<gene>
    <name evidence="4" type="ORF">PQO03_14030</name>
</gene>
<dbReference type="InterPro" id="IPR013830">
    <property type="entry name" value="SGNH_hydro"/>
</dbReference>
<sequence>MKRKSIILILGMALAIPFIGMAEVRPVALFADGMVIQRETQAPVWGTAEAGEKVTVTGSWGESAETTADASGKWSVKLKTPKAGGPYSLTIKGNNRLEIKDVLSGEVWFCSGQSNMDFTMNQLSKVSRKRTTPEHVPAAHYVKKEMESAKDNLLRQFIVKKSKSPLKPLTTLQGNWLDSSPQNNPDFSATAYFFARELRKELKVPIGLIKCAWGGTKIEPWMPATAFQQDEEMLAYYKAKQSQVSTIFNAMVNPVIPYSIRGVIWYQGESNRDFNTLRYERHFSAMISSWRAQWGQGDFPFYFAQLANYQGRSRSNYEPPAMKPVEYDGWPSICDQQRRTLGLKNTGMAVLSDIGEAHDVHAHNKMDVGKRLALWALKHDYKKQVPVCSGPLYKSHEIKDDQVIISFDHAGSGLMSASKVGMEATQETKAALKYFQICGEDRQWQWANVEITGKDTIAVSHPDLTNPTVVRYAWSTNAKSANLYNKEGLPASIFTTETVIPAKASVVVPSKTKPSKKNPLSGVSLKKDDRIVFLGDSITAVGVKPNGYVTLTSQAIVKAFPELGIKVIGAGKSGHKVPDCQKRLDRDVLQKKPTIVVIYIGINDVWHWSLPKRGGKGFHKGTTPKNFESGLKDMIAKINAVGARVILCTPTVIGEKSDGTNPQDKMLDEYADISRKVARDTGSQLLDLRVAVIDYLKKHNPENAKRGVLTKDRVHMNEKGNRFLSTHVLSALNLPESD</sequence>
<dbReference type="RefSeq" id="WP_274153819.1">
    <property type="nucleotide sequence ID" value="NZ_CP117812.1"/>
</dbReference>
<dbReference type="Gene3D" id="3.40.50.1110">
    <property type="entry name" value="SGNH hydrolase"/>
    <property type="match status" value="2"/>
</dbReference>
<evidence type="ECO:0000313" key="5">
    <source>
        <dbReference type="Proteomes" id="UP001214250"/>
    </source>
</evidence>
<dbReference type="Pfam" id="PF13472">
    <property type="entry name" value="Lipase_GDSL_2"/>
    <property type="match status" value="1"/>
</dbReference>
<dbReference type="EMBL" id="CP117812">
    <property type="protein sequence ID" value="WDE98954.1"/>
    <property type="molecule type" value="Genomic_DNA"/>
</dbReference>
<organism evidence="4 5">
    <name type="scientific">Lentisphaera profundi</name>
    <dbReference type="NCBI Taxonomy" id="1658616"/>
    <lineage>
        <taxon>Bacteria</taxon>
        <taxon>Pseudomonadati</taxon>
        <taxon>Lentisphaerota</taxon>
        <taxon>Lentisphaeria</taxon>
        <taxon>Lentisphaerales</taxon>
        <taxon>Lentisphaeraceae</taxon>
        <taxon>Lentisphaera</taxon>
    </lineage>
</organism>
<accession>A0ABY7W090</accession>
<dbReference type="CDD" id="cd01834">
    <property type="entry name" value="SGNH_hydrolase_like_2"/>
    <property type="match status" value="1"/>
</dbReference>
<dbReference type="PANTHER" id="PTHR22901">
    <property type="entry name" value="SIALATE O-ACETYLESTERASE"/>
    <property type="match status" value="1"/>
</dbReference>
<feature type="domain" description="Sialate O-acetylesterase" evidence="2">
    <location>
        <begin position="106"/>
        <end position="313"/>
    </location>
</feature>
<dbReference type="SUPFAM" id="SSF52266">
    <property type="entry name" value="SGNH hydrolase"/>
    <property type="match status" value="2"/>
</dbReference>
<evidence type="ECO:0000256" key="1">
    <source>
        <dbReference type="ARBA" id="ARBA00022801"/>
    </source>
</evidence>
<dbReference type="InterPro" id="IPR013783">
    <property type="entry name" value="Ig-like_fold"/>
</dbReference>
<protein>
    <submittedName>
        <fullName evidence="4">Sialate O-acetylesterase</fullName>
    </submittedName>
</protein>
<evidence type="ECO:0000259" key="3">
    <source>
        <dbReference type="Pfam" id="PF13472"/>
    </source>
</evidence>
<evidence type="ECO:0000313" key="4">
    <source>
        <dbReference type="EMBL" id="WDE98954.1"/>
    </source>
</evidence>
<proteinExistence type="predicted"/>
<dbReference type="Proteomes" id="UP001214250">
    <property type="component" value="Chromosome 2"/>
</dbReference>
<dbReference type="InterPro" id="IPR005181">
    <property type="entry name" value="SASA"/>
</dbReference>
<dbReference type="Gene3D" id="2.60.40.10">
    <property type="entry name" value="Immunoglobulins"/>
    <property type="match status" value="1"/>
</dbReference>
<dbReference type="InterPro" id="IPR036514">
    <property type="entry name" value="SGNH_hydro_sf"/>
</dbReference>
<reference evidence="4 5" key="1">
    <citation type="submission" date="2023-02" db="EMBL/GenBank/DDBJ databases">
        <title>Genome sequence of Lentisphaera profundi SAORIC-696.</title>
        <authorList>
            <person name="Kim e."/>
            <person name="Cho J.-C."/>
            <person name="Choi A."/>
            <person name="Kang I."/>
        </authorList>
    </citation>
    <scope>NUCLEOTIDE SEQUENCE [LARGE SCALE GENOMIC DNA]</scope>
    <source>
        <strain evidence="4 5">SAORIC-696</strain>
    </source>
</reference>
<keyword evidence="1" id="KW-0378">Hydrolase</keyword>